<feature type="domain" description="ABC transmembrane type-1" evidence="12">
    <location>
        <begin position="43"/>
        <end position="325"/>
    </location>
</feature>
<keyword evidence="9 10" id="KW-0472">Membrane</keyword>
<dbReference type="SUPFAM" id="SSF90123">
    <property type="entry name" value="ABC transporter transmembrane region"/>
    <property type="match status" value="1"/>
</dbReference>
<keyword evidence="6" id="KW-0547">Nucleotide-binding</keyword>
<dbReference type="GO" id="GO:0016887">
    <property type="term" value="F:ATP hydrolysis activity"/>
    <property type="evidence" value="ECO:0007669"/>
    <property type="project" value="InterPro"/>
</dbReference>
<evidence type="ECO:0000256" key="6">
    <source>
        <dbReference type="ARBA" id="ARBA00022741"/>
    </source>
</evidence>
<protein>
    <submittedName>
        <fullName evidence="13">ABC transporter ATP-binding protein</fullName>
    </submittedName>
</protein>
<evidence type="ECO:0000256" key="7">
    <source>
        <dbReference type="ARBA" id="ARBA00022840"/>
    </source>
</evidence>
<evidence type="ECO:0000256" key="2">
    <source>
        <dbReference type="ARBA" id="ARBA00022448"/>
    </source>
</evidence>
<keyword evidence="8 10" id="KW-1133">Transmembrane helix</keyword>
<dbReference type="Gene3D" id="3.40.50.300">
    <property type="entry name" value="P-loop containing nucleotide triphosphate hydrolases"/>
    <property type="match status" value="1"/>
</dbReference>
<dbReference type="InterPro" id="IPR036640">
    <property type="entry name" value="ABC1_TM_sf"/>
</dbReference>
<feature type="transmembrane region" description="Helical" evidence="10">
    <location>
        <begin position="83"/>
        <end position="105"/>
    </location>
</feature>
<dbReference type="SMART" id="SM00382">
    <property type="entry name" value="AAA"/>
    <property type="match status" value="1"/>
</dbReference>
<dbReference type="CDD" id="cd07346">
    <property type="entry name" value="ABC_6TM_exporters"/>
    <property type="match status" value="1"/>
</dbReference>
<keyword evidence="7 13" id="KW-0067">ATP-binding</keyword>
<feature type="transmembrane region" description="Helical" evidence="10">
    <location>
        <begin position="266"/>
        <end position="289"/>
    </location>
</feature>
<evidence type="ECO:0000256" key="3">
    <source>
        <dbReference type="ARBA" id="ARBA00022475"/>
    </source>
</evidence>
<dbReference type="PANTHER" id="PTHR43394:SF1">
    <property type="entry name" value="ATP-BINDING CASSETTE SUB-FAMILY B MEMBER 10, MITOCHONDRIAL"/>
    <property type="match status" value="1"/>
</dbReference>
<dbReference type="FunFam" id="3.40.50.300:FF:001001">
    <property type="entry name" value="Multidrug ABC transporter ATP-binding protein"/>
    <property type="match status" value="1"/>
</dbReference>
<evidence type="ECO:0000259" key="11">
    <source>
        <dbReference type="PROSITE" id="PS50893"/>
    </source>
</evidence>
<dbReference type="InterPro" id="IPR003439">
    <property type="entry name" value="ABC_transporter-like_ATP-bd"/>
</dbReference>
<evidence type="ECO:0000313" key="14">
    <source>
        <dbReference type="Proteomes" id="UP000509345"/>
    </source>
</evidence>
<organism evidence="13 14">
    <name type="scientific">Streptomyces microflavus</name>
    <name type="common">Streptomyces lipmanii</name>
    <dbReference type="NCBI Taxonomy" id="1919"/>
    <lineage>
        <taxon>Bacteria</taxon>
        <taxon>Bacillati</taxon>
        <taxon>Actinomycetota</taxon>
        <taxon>Actinomycetes</taxon>
        <taxon>Kitasatosporales</taxon>
        <taxon>Streptomycetaceae</taxon>
        <taxon>Streptomyces</taxon>
    </lineage>
</organism>
<dbReference type="InterPro" id="IPR027417">
    <property type="entry name" value="P-loop_NTPase"/>
</dbReference>
<dbReference type="InterPro" id="IPR003593">
    <property type="entry name" value="AAA+_ATPase"/>
</dbReference>
<evidence type="ECO:0000259" key="12">
    <source>
        <dbReference type="PROSITE" id="PS50929"/>
    </source>
</evidence>
<accession>A0A7H8MVN9</accession>
<dbReference type="Pfam" id="PF00664">
    <property type="entry name" value="ABC_membrane"/>
    <property type="match status" value="1"/>
</dbReference>
<dbReference type="PANTHER" id="PTHR43394">
    <property type="entry name" value="ATP-DEPENDENT PERMEASE MDL1, MITOCHONDRIAL"/>
    <property type="match status" value="1"/>
</dbReference>
<dbReference type="InterPro" id="IPR011527">
    <property type="entry name" value="ABC1_TM_dom"/>
</dbReference>
<dbReference type="Proteomes" id="UP000509345">
    <property type="component" value="Chromosome"/>
</dbReference>
<dbReference type="PROSITE" id="PS50929">
    <property type="entry name" value="ABC_TM1F"/>
    <property type="match status" value="1"/>
</dbReference>
<dbReference type="GO" id="GO:0015421">
    <property type="term" value="F:ABC-type oligopeptide transporter activity"/>
    <property type="evidence" value="ECO:0007669"/>
    <property type="project" value="TreeGrafter"/>
</dbReference>
<evidence type="ECO:0000313" key="13">
    <source>
        <dbReference type="EMBL" id="QKW46187.1"/>
    </source>
</evidence>
<dbReference type="PROSITE" id="PS50893">
    <property type="entry name" value="ABC_TRANSPORTER_2"/>
    <property type="match status" value="1"/>
</dbReference>
<feature type="transmembrane region" description="Helical" evidence="10">
    <location>
        <begin position="42"/>
        <end position="63"/>
    </location>
</feature>
<evidence type="ECO:0000256" key="10">
    <source>
        <dbReference type="SAM" id="Phobius"/>
    </source>
</evidence>
<keyword evidence="2" id="KW-0813">Transport</keyword>
<dbReference type="Gene3D" id="1.20.1560.10">
    <property type="entry name" value="ABC transporter type 1, transmembrane domain"/>
    <property type="match status" value="1"/>
</dbReference>
<comment type="subcellular location">
    <subcellularLocation>
        <location evidence="1">Cell membrane</location>
        <topology evidence="1">Multi-pass membrane protein</topology>
    </subcellularLocation>
</comment>
<keyword evidence="4" id="KW-0997">Cell inner membrane</keyword>
<reference evidence="13 14" key="1">
    <citation type="submission" date="2020-06" db="EMBL/GenBank/DDBJ databases">
        <title>Genome mining for natural products.</title>
        <authorList>
            <person name="Zhang B."/>
            <person name="Shi J."/>
            <person name="Ge H."/>
        </authorList>
    </citation>
    <scope>NUCLEOTIDE SEQUENCE [LARGE SCALE GENOMIC DNA]</scope>
    <source>
        <strain evidence="13 14">NA06532</strain>
    </source>
</reference>
<evidence type="ECO:0000256" key="9">
    <source>
        <dbReference type="ARBA" id="ARBA00023136"/>
    </source>
</evidence>
<gene>
    <name evidence="13" type="ORF">HUT09_28620</name>
</gene>
<evidence type="ECO:0000256" key="5">
    <source>
        <dbReference type="ARBA" id="ARBA00022692"/>
    </source>
</evidence>
<evidence type="ECO:0000256" key="4">
    <source>
        <dbReference type="ARBA" id="ARBA00022519"/>
    </source>
</evidence>
<feature type="transmembrane region" description="Helical" evidence="10">
    <location>
        <begin position="165"/>
        <end position="190"/>
    </location>
</feature>
<feature type="transmembrane region" description="Helical" evidence="10">
    <location>
        <begin position="301"/>
        <end position="320"/>
    </location>
</feature>
<proteinExistence type="predicted"/>
<keyword evidence="5 10" id="KW-0812">Transmembrane</keyword>
<dbReference type="AlphaFoldDB" id="A0A7H8MVN9"/>
<dbReference type="GO" id="GO:0005886">
    <property type="term" value="C:plasma membrane"/>
    <property type="evidence" value="ECO:0007669"/>
    <property type="project" value="UniProtKB-SubCell"/>
</dbReference>
<dbReference type="InterPro" id="IPR039421">
    <property type="entry name" value="Type_1_exporter"/>
</dbReference>
<evidence type="ECO:0000256" key="1">
    <source>
        <dbReference type="ARBA" id="ARBA00004651"/>
    </source>
</evidence>
<dbReference type="GO" id="GO:0005524">
    <property type="term" value="F:ATP binding"/>
    <property type="evidence" value="ECO:0007669"/>
    <property type="project" value="UniProtKB-KW"/>
</dbReference>
<name>A0A7H8MVN9_STRMI</name>
<feature type="domain" description="ABC transporter" evidence="11">
    <location>
        <begin position="357"/>
        <end position="599"/>
    </location>
</feature>
<evidence type="ECO:0000256" key="8">
    <source>
        <dbReference type="ARBA" id="ARBA00022989"/>
    </source>
</evidence>
<keyword evidence="3" id="KW-1003">Cell membrane</keyword>
<dbReference type="Pfam" id="PF00005">
    <property type="entry name" value="ABC_tran"/>
    <property type="match status" value="1"/>
</dbReference>
<dbReference type="SUPFAM" id="SSF52540">
    <property type="entry name" value="P-loop containing nucleoside triphosphate hydrolases"/>
    <property type="match status" value="1"/>
</dbReference>
<dbReference type="EMBL" id="CP054926">
    <property type="protein sequence ID" value="QKW46187.1"/>
    <property type="molecule type" value="Genomic_DNA"/>
</dbReference>
<dbReference type="GeneID" id="87635236"/>
<dbReference type="RefSeq" id="WP_176144840.1">
    <property type="nucleotide sequence ID" value="NZ_CP054926.1"/>
</dbReference>
<sequence length="610" mass="63199">MTSTPSGIPGTADDSAELLPIASGARTRAALRTLIRPDRGRALLGLGVLVGATAVGLLVQPLLGRIVDIVADGRPADALTLPVVLLLVVAVVQGVTTTLGLTQVARLGETVLARLREQFVERALQLPADRLERAGAGDLTARVTGDVARVAEAVRSALPEMARSVLAIVLTLGAMALLDVRFLLAALLAVPVQALTARWYVRRAVTVYADQRVANGAQQQQLLETIGGAATVRGHRLEEQHTEKSARRSRKAVELTMRSVHLVLGFYARLHIAEYIGLAAVLVTGFFLVRDGSVSIGTATAAALYFHSLFGPVNAALVLLDDAQSAAAGLARLVGVTDIEESAAQLPHQRTEAGAAVTVDAVSHAYGPGRTVLHEVSLALRAGEHVALVGTSGAGKSTLARLVAGVQQPTGGTVSVAGGHQPTGGKVSVAQSAPGPAGPSVVLVTQEVHVFTGTLAEDLRLARPDATDADLRTALATVYALEWAEALPEGLASVVGEGGHRLDPARAQQLALARLVLADPPVAVLDEATAEAGSAGARTLERSAEAALAGRTALVVAHRLTQAVAADRIVVLEAGRVVESGTHDELRTADGPYATLWRAWSGSRNAPRTR</sequence>